<reference evidence="1 2" key="1">
    <citation type="journal article" date="2020" name="bioRxiv">
        <title>Metabolic contributions of an alphaproteobacterial endosymbiont in the apicomplexan Cardiosporidium cionae.</title>
        <authorList>
            <person name="Hunter E.S."/>
            <person name="Paight C.J."/>
            <person name="Lane C.E."/>
        </authorList>
    </citation>
    <scope>NUCLEOTIDE SEQUENCE [LARGE SCALE GENOMIC DNA]</scope>
    <source>
        <strain evidence="1">ESH_2018</strain>
    </source>
</reference>
<evidence type="ECO:0000313" key="1">
    <source>
        <dbReference type="EMBL" id="KAF8820458.1"/>
    </source>
</evidence>
<dbReference type="EMBL" id="JADAQX010000381">
    <property type="protein sequence ID" value="KAF8820458.1"/>
    <property type="molecule type" value="Genomic_DNA"/>
</dbReference>
<accession>A0ABQ7J921</accession>
<comment type="caution">
    <text evidence="1">The sequence shown here is derived from an EMBL/GenBank/DDBJ whole genome shotgun (WGS) entry which is preliminary data.</text>
</comment>
<gene>
    <name evidence="1" type="ORF">IE077_003159</name>
</gene>
<keyword evidence="2" id="KW-1185">Reference proteome</keyword>
<evidence type="ECO:0000313" key="2">
    <source>
        <dbReference type="Proteomes" id="UP000823046"/>
    </source>
</evidence>
<organism evidence="1 2">
    <name type="scientific">Cardiosporidium cionae</name>
    <dbReference type="NCBI Taxonomy" id="476202"/>
    <lineage>
        <taxon>Eukaryota</taxon>
        <taxon>Sar</taxon>
        <taxon>Alveolata</taxon>
        <taxon>Apicomplexa</taxon>
        <taxon>Aconoidasida</taxon>
        <taxon>Nephromycida</taxon>
        <taxon>Cardiosporidium</taxon>
    </lineage>
</organism>
<name>A0ABQ7J921_9APIC</name>
<dbReference type="Proteomes" id="UP000823046">
    <property type="component" value="Unassembled WGS sequence"/>
</dbReference>
<protein>
    <submittedName>
        <fullName evidence="1">Uncharacterized protein</fullName>
    </submittedName>
</protein>
<proteinExistence type="predicted"/>
<sequence>MEMAKTSVLQHVQKELEERGQNSRICILIQLHSDQSKDERNEKLFDIIEELQDISKISGIILYISFYLLFFLESTTENIFEILTILATTVGDVAADTAQEKRSKQLRVLHFSDLNYGKILPHLLILQCSSWRVNIPANQTLMVDQQQEAQELLKKAENFDYIPSPEALAIFFSDNEAIKHTWSYADFQEFFMSPFKLKLDSEIAWPVSDIVNIE</sequence>